<reference evidence="1 2" key="1">
    <citation type="submission" date="2016-02" db="EMBL/GenBank/DDBJ databases">
        <authorList>
            <consortium name="Pathogen Informatics"/>
        </authorList>
    </citation>
    <scope>NUCLEOTIDE SEQUENCE [LARGE SCALE GENOMIC DNA]</scope>
    <source>
        <strain evidence="1 2">LSS8</strain>
    </source>
</reference>
<dbReference type="EMBL" id="FIID01000001">
    <property type="protein sequence ID" value="CYV39334.1"/>
    <property type="molecule type" value="Genomic_DNA"/>
</dbReference>
<dbReference type="AlphaFoldDB" id="A0A0Z8KUZ5"/>
<dbReference type="RefSeq" id="WP_044669088.1">
    <property type="nucleotide sequence ID" value="NZ_CEJO01000026.1"/>
</dbReference>
<evidence type="ECO:0000313" key="2">
    <source>
        <dbReference type="Proteomes" id="UP000072933"/>
    </source>
</evidence>
<proteinExistence type="predicted"/>
<sequence>MTDIVDIYMKCGDFHTAVKQSGLPIHVAHLKLLKSGCLKIQDKIRYGSKGAKLGGQAEELFQTLVPDAVDANRYFQKNNPVYDFILKDVTIDVKYSSLHIDKRYGTRKSHWSVGARGEQDFICAFLERAEGEKLNDPIILLLPMAFIEVKKDLHISQSGAWMKEFQIEPEELQPTLKEYVVLREQGLF</sequence>
<name>A0A0Z8KUZ5_STRSU</name>
<accession>A0A0Z8KUZ5</accession>
<gene>
    <name evidence="1" type="ORF">ERS132370_00101</name>
</gene>
<organism evidence="1 2">
    <name type="scientific">Streptococcus suis</name>
    <dbReference type="NCBI Taxonomy" id="1307"/>
    <lineage>
        <taxon>Bacteria</taxon>
        <taxon>Bacillati</taxon>
        <taxon>Bacillota</taxon>
        <taxon>Bacilli</taxon>
        <taxon>Lactobacillales</taxon>
        <taxon>Streptococcaceae</taxon>
        <taxon>Streptococcus</taxon>
    </lineage>
</organism>
<protein>
    <recommendedName>
        <fullName evidence="3">Restriction endonuclease</fullName>
    </recommendedName>
</protein>
<dbReference type="Proteomes" id="UP000072933">
    <property type="component" value="Unassembled WGS sequence"/>
</dbReference>
<evidence type="ECO:0008006" key="3">
    <source>
        <dbReference type="Google" id="ProtNLM"/>
    </source>
</evidence>
<evidence type="ECO:0000313" key="1">
    <source>
        <dbReference type="EMBL" id="CYV39334.1"/>
    </source>
</evidence>